<dbReference type="RefSeq" id="WP_137277369.1">
    <property type="nucleotide sequence ID" value="NZ_QKNX01000006.1"/>
</dbReference>
<evidence type="ECO:0000313" key="3">
    <source>
        <dbReference type="Proteomes" id="UP000308037"/>
    </source>
</evidence>
<feature type="transmembrane region" description="Helical" evidence="1">
    <location>
        <begin position="391"/>
        <end position="411"/>
    </location>
</feature>
<keyword evidence="1" id="KW-0472">Membrane</keyword>
<dbReference type="Proteomes" id="UP000308037">
    <property type="component" value="Unassembled WGS sequence"/>
</dbReference>
<organism evidence="2 3">
    <name type="scientific">Natronomonas salsuginis</name>
    <dbReference type="NCBI Taxonomy" id="2217661"/>
    <lineage>
        <taxon>Archaea</taxon>
        <taxon>Methanobacteriati</taxon>
        <taxon>Methanobacteriota</taxon>
        <taxon>Stenosarchaea group</taxon>
        <taxon>Halobacteria</taxon>
        <taxon>Halobacteriales</taxon>
        <taxon>Natronomonadaceae</taxon>
        <taxon>Natronomonas</taxon>
    </lineage>
</organism>
<name>A0A4U5JBM7_9EURY</name>
<dbReference type="Gene3D" id="2.60.40.10">
    <property type="entry name" value="Immunoglobulins"/>
    <property type="match status" value="1"/>
</dbReference>
<evidence type="ECO:0000256" key="1">
    <source>
        <dbReference type="SAM" id="Phobius"/>
    </source>
</evidence>
<reference evidence="2 3" key="1">
    <citation type="submission" date="2019-04" db="EMBL/GenBank/DDBJ databases">
        <title>Natronomonas sp. F20-122 a newhaloarchaeon isolated from a saline saltern of Isla Bacuta, Huelva, Spain.</title>
        <authorList>
            <person name="Duran-Viseras A."/>
            <person name="Sanchez-Porro C."/>
            <person name="Ventosa A."/>
        </authorList>
    </citation>
    <scope>NUCLEOTIDE SEQUENCE [LARGE SCALE GENOMIC DNA]</scope>
    <source>
        <strain evidence="2 3">F20-122</strain>
    </source>
</reference>
<evidence type="ECO:0000313" key="2">
    <source>
        <dbReference type="EMBL" id="TKR24947.1"/>
    </source>
</evidence>
<dbReference type="PANTHER" id="PTHR35902">
    <property type="entry name" value="S-LAYER DOMAIN-LIKE PROTEIN-RELATED"/>
    <property type="match status" value="1"/>
</dbReference>
<keyword evidence="1" id="KW-1133">Transmembrane helix</keyword>
<gene>
    <name evidence="2" type="ORF">DM868_13580</name>
</gene>
<evidence type="ECO:0008006" key="4">
    <source>
        <dbReference type="Google" id="ProtNLM"/>
    </source>
</evidence>
<sequence length="420" mass="43643">MKRLHILAVSLLVGIALAAAVPAAADVPDARLVVSDVTVTPAAPDPGNTTTVEFTVANSGGSTTGVAVDRVALRNRTDGTVHAEASRLGALSVGDDVTLELSTAFDDAGVKDLELVVETEDEDGETVTVTRPVMIVVGGVDAAGITDDVQVDARTVLPSEIDEDEQLNVDLGADASGLLGGDSEEDDEELRTPLVRVEVTNFGTATARDVVVAPSTANESLARLAVVDVAPGTAESVFFDAGRFDDPTTITFEASYTLGTDRNASETTLEYRPNRGEVVLTDVDMTLEDGTVTVTGNAANPGLGAVNGAIVSIGETEYVEPAYPAREYFVGTIPESEFVRFDVTADVDHANATTVPLTVTYLADGDPYERTVELEYDARSESDESDGGSGVPLSVVAVIGGSVVIAGGAALSRRRLRGRD</sequence>
<dbReference type="OrthoDB" id="65070at2157"/>
<dbReference type="InterPro" id="IPR013783">
    <property type="entry name" value="Ig-like_fold"/>
</dbReference>
<accession>A0A4U5JBM7</accession>
<keyword evidence="1" id="KW-0812">Transmembrane</keyword>
<dbReference type="PANTHER" id="PTHR35902:SF6">
    <property type="entry name" value="CONSERVED WITHIN P. AEROPHILUM"/>
    <property type="match status" value="1"/>
</dbReference>
<dbReference type="AlphaFoldDB" id="A0A4U5JBM7"/>
<dbReference type="EMBL" id="QKNX01000006">
    <property type="protein sequence ID" value="TKR24947.1"/>
    <property type="molecule type" value="Genomic_DNA"/>
</dbReference>
<protein>
    <recommendedName>
        <fullName evidence="4">CARDB domain-containing protein</fullName>
    </recommendedName>
</protein>
<comment type="caution">
    <text evidence="2">The sequence shown here is derived from an EMBL/GenBank/DDBJ whole genome shotgun (WGS) entry which is preliminary data.</text>
</comment>
<proteinExistence type="predicted"/>
<keyword evidence="3" id="KW-1185">Reference proteome</keyword>